<comment type="caution">
    <text evidence="2">The sequence shown here is derived from an EMBL/GenBank/DDBJ whole genome shotgun (WGS) entry which is preliminary data.</text>
</comment>
<dbReference type="Proteomes" id="UP001516588">
    <property type="component" value="Unassembled WGS sequence"/>
</dbReference>
<name>A0ABR9QW76_9FIRM</name>
<organism evidence="2 3">
    <name type="scientific">Gallibacter intestinalis</name>
    <dbReference type="NCBI Taxonomy" id="2779356"/>
    <lineage>
        <taxon>Bacteria</taxon>
        <taxon>Bacillati</taxon>
        <taxon>Bacillota</taxon>
        <taxon>Clostridia</taxon>
        <taxon>Eubacteriales</taxon>
        <taxon>Eubacteriaceae</taxon>
        <taxon>Gallibacter</taxon>
    </lineage>
</organism>
<gene>
    <name evidence="2" type="ORF">INF20_00630</name>
</gene>
<accession>A0ABR9QW76</accession>
<keyword evidence="1" id="KW-0812">Transmembrane</keyword>
<keyword evidence="3" id="KW-1185">Reference proteome</keyword>
<reference evidence="2 3" key="1">
    <citation type="submission" date="2020-10" db="EMBL/GenBank/DDBJ databases">
        <title>ChiBAC.</title>
        <authorList>
            <person name="Zenner C."/>
            <person name="Hitch T.C.A."/>
            <person name="Clavel T."/>
        </authorList>
    </citation>
    <scope>NUCLEOTIDE SEQUENCE [LARGE SCALE GENOMIC DNA]</scope>
    <source>
        <strain evidence="2 3">DSM 108706</strain>
    </source>
</reference>
<sequence>MMNRNQFLSKLAAELSSLPKEEIEAAMEFYTEFLDDVGKENEEEAIKSLGDPKKIASQIKADYAVRQMDEEAEEKSYSPKRGLSAVKWTLLGIFSAPIVAPLAIAAGCVAIALLIAFLAIIVSAGICVVALGICAVVLIVVGIMSVPVSVPAALLLAGVGLAALGMTVLALSGVFAAARAIFRKTVMSMNKTSEKRRKRKIEKEKARLMAEGGADSEQ</sequence>
<feature type="transmembrane region" description="Helical" evidence="1">
    <location>
        <begin position="98"/>
        <end position="121"/>
    </location>
</feature>
<dbReference type="RefSeq" id="WP_226384461.1">
    <property type="nucleotide sequence ID" value="NZ_JADCKA010000001.1"/>
</dbReference>
<feature type="transmembrane region" description="Helical" evidence="1">
    <location>
        <begin position="154"/>
        <end position="182"/>
    </location>
</feature>
<feature type="transmembrane region" description="Helical" evidence="1">
    <location>
        <begin position="128"/>
        <end position="148"/>
    </location>
</feature>
<keyword evidence="1" id="KW-0472">Membrane</keyword>
<evidence type="ECO:0000313" key="2">
    <source>
        <dbReference type="EMBL" id="MBE5034795.1"/>
    </source>
</evidence>
<dbReference type="Pfam" id="PF22564">
    <property type="entry name" value="HAAS"/>
    <property type="match status" value="1"/>
</dbReference>
<proteinExistence type="predicted"/>
<evidence type="ECO:0000313" key="3">
    <source>
        <dbReference type="Proteomes" id="UP001516588"/>
    </source>
</evidence>
<evidence type="ECO:0000256" key="1">
    <source>
        <dbReference type="SAM" id="Phobius"/>
    </source>
</evidence>
<dbReference type="EMBL" id="JADCKA010000001">
    <property type="protein sequence ID" value="MBE5034795.1"/>
    <property type="molecule type" value="Genomic_DNA"/>
</dbReference>
<keyword evidence="1" id="KW-1133">Transmembrane helix</keyword>
<protein>
    <submittedName>
        <fullName evidence="2">DUF1700 domain-containing protein</fullName>
    </submittedName>
</protein>